<dbReference type="Pfam" id="PF00583">
    <property type="entry name" value="Acetyltransf_1"/>
    <property type="match status" value="1"/>
</dbReference>
<sequence length="137" mass="15738">MLRKLEEADYQFCKGLLPRLSKSHFLVYLSSGLSYVIEDEGQPTGFIFAIHLWEKIPFIAHFIIEEASRGKGKGSAALEEFELLLRQSGEKMVLLSTQSDERAQFLYRRLGYKDCGALFLHSTPYEQPAEVFLFKLL</sequence>
<dbReference type="SUPFAM" id="SSF55729">
    <property type="entry name" value="Acyl-CoA N-acyltransferases (Nat)"/>
    <property type="match status" value="1"/>
</dbReference>
<gene>
    <name evidence="2" type="ORF">IAC61_02510</name>
</gene>
<organism evidence="2 3">
    <name type="scientific">Candidatus Alloenteromonas pullistercoris</name>
    <dbReference type="NCBI Taxonomy" id="2840785"/>
    <lineage>
        <taxon>Bacteria</taxon>
        <taxon>Bacillati</taxon>
        <taxon>Bacillota</taxon>
        <taxon>Bacillota incertae sedis</taxon>
        <taxon>Candidatus Alloenteromonas</taxon>
    </lineage>
</organism>
<dbReference type="Gene3D" id="3.40.630.30">
    <property type="match status" value="1"/>
</dbReference>
<protein>
    <submittedName>
        <fullName evidence="2">GNAT family N-acetyltransferase</fullName>
    </submittedName>
</protein>
<evidence type="ECO:0000259" key="1">
    <source>
        <dbReference type="PROSITE" id="PS51186"/>
    </source>
</evidence>
<name>A0A9D9DGG3_9FIRM</name>
<proteinExistence type="predicted"/>
<dbReference type="GO" id="GO:0016747">
    <property type="term" value="F:acyltransferase activity, transferring groups other than amino-acyl groups"/>
    <property type="evidence" value="ECO:0007669"/>
    <property type="project" value="InterPro"/>
</dbReference>
<dbReference type="EMBL" id="JADINA010000019">
    <property type="protein sequence ID" value="MBO8426178.1"/>
    <property type="molecule type" value="Genomic_DNA"/>
</dbReference>
<dbReference type="InterPro" id="IPR016181">
    <property type="entry name" value="Acyl_CoA_acyltransferase"/>
</dbReference>
<evidence type="ECO:0000313" key="2">
    <source>
        <dbReference type="EMBL" id="MBO8426178.1"/>
    </source>
</evidence>
<dbReference type="AlphaFoldDB" id="A0A9D9DGG3"/>
<reference evidence="2" key="1">
    <citation type="submission" date="2020-10" db="EMBL/GenBank/DDBJ databases">
        <authorList>
            <person name="Gilroy R."/>
        </authorList>
    </citation>
    <scope>NUCLEOTIDE SEQUENCE</scope>
    <source>
        <strain evidence="2">17113</strain>
    </source>
</reference>
<feature type="domain" description="N-acetyltransferase" evidence="1">
    <location>
        <begin position="1"/>
        <end position="130"/>
    </location>
</feature>
<dbReference type="Proteomes" id="UP000823634">
    <property type="component" value="Unassembled WGS sequence"/>
</dbReference>
<dbReference type="CDD" id="cd04301">
    <property type="entry name" value="NAT_SF"/>
    <property type="match status" value="1"/>
</dbReference>
<dbReference type="PROSITE" id="PS51186">
    <property type="entry name" value="GNAT"/>
    <property type="match status" value="1"/>
</dbReference>
<accession>A0A9D9DGG3</accession>
<evidence type="ECO:0000313" key="3">
    <source>
        <dbReference type="Proteomes" id="UP000823634"/>
    </source>
</evidence>
<reference evidence="2" key="2">
    <citation type="journal article" date="2021" name="PeerJ">
        <title>Extensive microbial diversity within the chicken gut microbiome revealed by metagenomics and culture.</title>
        <authorList>
            <person name="Gilroy R."/>
            <person name="Ravi A."/>
            <person name="Getino M."/>
            <person name="Pursley I."/>
            <person name="Horton D.L."/>
            <person name="Alikhan N.F."/>
            <person name="Baker D."/>
            <person name="Gharbi K."/>
            <person name="Hall N."/>
            <person name="Watson M."/>
            <person name="Adriaenssens E.M."/>
            <person name="Foster-Nyarko E."/>
            <person name="Jarju S."/>
            <person name="Secka A."/>
            <person name="Antonio M."/>
            <person name="Oren A."/>
            <person name="Chaudhuri R.R."/>
            <person name="La Ragione R."/>
            <person name="Hildebrand F."/>
            <person name="Pallen M.J."/>
        </authorList>
    </citation>
    <scope>NUCLEOTIDE SEQUENCE</scope>
    <source>
        <strain evidence="2">17113</strain>
    </source>
</reference>
<dbReference type="InterPro" id="IPR000182">
    <property type="entry name" value="GNAT_dom"/>
</dbReference>
<comment type="caution">
    <text evidence="2">The sequence shown here is derived from an EMBL/GenBank/DDBJ whole genome shotgun (WGS) entry which is preliminary data.</text>
</comment>